<dbReference type="Gene3D" id="1.20.1070.10">
    <property type="entry name" value="Rhodopsin 7-helix transmembrane proteins"/>
    <property type="match status" value="1"/>
</dbReference>
<evidence type="ECO:0000256" key="7">
    <source>
        <dbReference type="ARBA" id="ARBA00023136"/>
    </source>
</evidence>
<dbReference type="InterPro" id="IPR003644">
    <property type="entry name" value="Calx_beta"/>
</dbReference>
<keyword evidence="8" id="KW-1015">Disulfide bond</keyword>
<feature type="transmembrane region" description="Helical" evidence="10">
    <location>
        <begin position="6485"/>
        <end position="6507"/>
    </location>
</feature>
<dbReference type="eggNOG" id="KOG1306">
    <property type="taxonomic scope" value="Eukaryota"/>
</dbReference>
<dbReference type="GeneID" id="16077318"/>
<feature type="transmembrane region" description="Helical" evidence="10">
    <location>
        <begin position="6362"/>
        <end position="6380"/>
    </location>
</feature>
<evidence type="ECO:0000256" key="6">
    <source>
        <dbReference type="ARBA" id="ARBA00022989"/>
    </source>
</evidence>
<dbReference type="GO" id="GO:0010855">
    <property type="term" value="F:adenylate cyclase inhibitor activity"/>
    <property type="evidence" value="ECO:0007669"/>
    <property type="project" value="TreeGrafter"/>
</dbReference>
<dbReference type="InterPro" id="IPR026919">
    <property type="entry name" value="ADGRV1"/>
</dbReference>
<dbReference type="Gene3D" id="2.60.40.2030">
    <property type="match status" value="22"/>
</dbReference>
<proteinExistence type="predicted"/>
<dbReference type="KEGG" id="sre:PTSG_11855"/>
<feature type="transmembrane region" description="Helical" evidence="10">
    <location>
        <begin position="6435"/>
        <end position="6456"/>
    </location>
</feature>
<dbReference type="Proteomes" id="UP000007799">
    <property type="component" value="Unassembled WGS sequence"/>
</dbReference>
<feature type="region of interest" description="Disordered" evidence="9">
    <location>
        <begin position="1293"/>
        <end position="1312"/>
    </location>
</feature>
<evidence type="ECO:0000259" key="12">
    <source>
        <dbReference type="PROSITE" id="PS50221"/>
    </source>
</evidence>
<evidence type="ECO:0000313" key="14">
    <source>
        <dbReference type="Proteomes" id="UP000007799"/>
    </source>
</evidence>
<feature type="region of interest" description="Disordered" evidence="9">
    <location>
        <begin position="6059"/>
        <end position="6083"/>
    </location>
</feature>
<feature type="signal peptide" evidence="11">
    <location>
        <begin position="1"/>
        <end position="21"/>
    </location>
</feature>
<feature type="compositionally biased region" description="Low complexity" evidence="9">
    <location>
        <begin position="1303"/>
        <end position="1312"/>
    </location>
</feature>
<sequence length="6785" mass="702256">MARVVAMLCLLALCVVSPAHATTQLSIQRQCASLAQGEDCAVAREGDALSVLVSASEPLPSNVIVEITVDPIQTQTLESDDFFPMQAQFALFAGSSSASWVFVVESNDGPELNETFALRLSLLAPVSGVSIAQDAFTVTVPLNENPYGTIAFINFGGPSGPTVTSEGSALIAVIGRSGGRFGEQTVAWEIGGGEDDFALASGTLVFDQGDSSVNLIIPVINDDVPELQESFVLSLTQVVSGGASLSANSDLTSMDVVISANDYPLGSFSFALAELGVREKTGTASHAAALTIARASGALGTAQVLVETTSDASAVSAAVQSSFDWFADDPLVLATATPAQDYTPVSRVVTFAEGQTTATVLVPLSTDAVAEPNEAFVVTLALSGTAEGTAAARVFENSSMLVVIQASDVAGGQFQFQLNTATASSGASPVVVIAEPDEDALQPHVAIFNVTRTGAAFGEARLEWAATSNNTASAPRSGVLGFQPGQTWALLEFEVAADDIPEFTEEWALQLTRASSISFSADQAALGTSTTARVIVPRNDFPNGLLQLEDTASISLLEGSTHPLSVAVQRLWGTHGTVTVDWRVAPSAAALASASPDVVEFGSPADNLDSWRGTLVFEDVQTTGHIVIAATDDDIPELRQVFTLTLGNATNGAVISTAHPSAFAIDFAIEASDAPLGVFELGAAYVSVPEPSNDLFRTASVAITRTTTRGSVLVRYRILAGAPGIAAASRGVDYIDAVSALLFTEGQASQAVSVTVLHDDEPEADEALQLVLESVRPINQDLTHATALGNQTVCTVVIPANDMASGVFSFEQPDQALVVVREPEAGEQPAGIVVKRNAGAFGAVEVAWHLATSDAASFSTLNGTLTFEEAAINATLVVPIVPDDVPELESTHILTLTSISGGYTNQSAFAPQGTRKTIVVPASDDANGVLAIAPDFGASVTLAEPPSPGEEGTGAIAPSTLLVPVVRTRGAFGIVQAQWEIVPQSPAPPPTTTTMTTTAPPPAFVRSSGVVTFGDGVREASIAISVADDTLPELDAAFTLRLINATGGARLKTDAEYAANGSGGDDGSSDSGITNGTVALTVLASDDPYGVVGVRNDSLTLRVQEEDGSMTVFVHRAQGTVGRTTVGWELRSALTSTITALHPTSGVVVLEQGVASVPIIISIEDDTIPEYQDEFVLALTELSGGARFDAQRILASITLEASDFPHGLFSANITGASGAHVAFDDTSAPFDVHLSADGTVVPSVEQGTFTLRVIRAVAVSEPAAVTISVTRTFGTEGTVQVPVELIGARELQNQSSDDGGDPDNGAAAPNANYDYNQTASAFADTGPGGDVLLSTSSVIFEDGETHKQLVLSVLEDAVPEVTEVVWVVLGSPVLLETTATQPAEPAIMAGDVLQVAILENDDPYGRPELLSSLVVSSEGQRAQVGIVRRGGLFGSMRVTLHVLVNGTEQHIATPLGGDAAYRSTLNPTRVLPTLAGSDFSLSATASDSINNNSGTAAASTTTSSSNSAVSLVPVSVDELLATVVFAPGQQVAQVAFAIAADGQPELDEGFVVKLGSVVSGAGTLAAEDLQLDAMVAGAPTHTLVRIPENDNARGLFRFAPASLVLGLNTVAETNRTITLSVQRTVSTLGRLAVPFTVSTDGSGAAASLQPHNGSVWFEDGQSTSTLTLRVVDDSVPELEQVAAVTLGETPGASSIAQDASTAIVTILPNDDPHGVVDLAAAGVIASATHRNLSFTLARSGGLFSDIRARVRLHIDHNNAGCVSVAEEGLQEVVQVPFAEGQAVASANVPIPDTFSLSLAENTRFCVTVISVEQQDGTVVTTPQGVSPRLGPRVTTLVTPPQEARFGVLLWEYVNTTIHSNGTSVNTTRINSGEAQISVDSSSNGTRAMVTLAETGNTVAVLSVKRVAGSFGAVYLNVSLGAASEQISRIKQGESATLRMDDLTFPQQVVLAHGQTEAGFTLAPVDNTVPELPKEGTLSLTATTASSTAVSGTGSLIPLLPARRGSEGATVVGAGTVLLDAAVVVDSSDDAYGVLELVQPLGAVDVLRGEGNVTVTVQRSVGYYGDVVVQLAARATAAQRSTTHDLSRFRATVVFPARWFGEVTDGDAADSDRATVVVPLSASVVADIPDGQGLTVYIVNVTNSLGESRVVRDEATFVLRSCPECAVAFAPAPPTLLSLKEGAAFSATLRRGPSAYDRVVVQWAIEPDTGDIVPAAGTTTLEIGQTTASLAFTVVDDTVPELPEAFSLLILSARGAEISVAQGAAASLDIGIAANDNAYGLFSFAVLRSRVAEGGDGESSQATIRVQRLRGTEGRVLVDVDTADELMSLFSLPMAMVDVAEMLAQTQNASATTGDSSGNSTSTMDVSDVTVASWSAASKVEECASMCITNATVDCVAFGWFQPNTTSNSTTSNAADLNATDTRNVRGSNGAASTFTCALFALQREPTVGISDIADVLSEWTVYVRETYSTANASVEGLDYVGLHTTLDFAAGEAEKVITLDILDDELPEVQEQVFVHLSNARLVLSTDAGSSSSGNDDIAVAASDALGGALSIATDSTGNTEKRVVVIEESDDPYGRFAFASSIVHTEEGQVARIGVTRFAGTFEDTMVMWAIDTSSRATSHNDTNMGSAGLASAGDFAVSTGLNGTLVFASGVHGEETQPTLHFDVEITDDAVPELAESATLVLSIAPSSKGVLGQQDTAQLRIAHSDFPGGTVQYAQSRLELSEGDNATMHIVRTGGALVAVNASIVFVGVQHDARVLDTATFALADTNNLRISPTWVVFEEGQRESDVAVQVRDDTAANFNYTVRLGLSLPATTMDARMAQVQGVDNMGVIDIAVAQDDFPAGLFGLSLWHLKSTQHASQHVYVAAEDEVVTVTVTRDQGAAESVELVLSMADGTTSSHEVVLSPSTSTASVVPVSNGSVIVHFQPGERQVNVTARVVGDKVPEGAEWFELTLNVVSTTAGAMAGVRASAQTANVTVLPSDNAYDFGRFFIPENQVVREDSPAGGALRVVRSLGLLGEVDVTVRIRPLDPLDWFMSQSPITIPICLDTASMGPESNTTTTATNSTTAMTSGCSSKNNATSGAAQATTEALLNFTAMVPARDGDEDAVACARACLTQADFECAAFVLAGSTRDLCLLYDQDAAGHLVVSATEEDTVTSANTSTGATTDLGLLFVLDIHLHAFPTVTDSISSISLADLQNSSTQTATVRIPSGAEEALVVLPLADDTMPEGLELAVVDIVQCELVSPQGYTHPGAGPECVATPTIVGVAANDDVNGLFSLSAAAAAPPAMTSPSQGSVAVVAGAEGQRVQFDVQRSVSTKGTSTVCWMAMAVAAEQATSDASTDTMSTVTDNSTTHATGASVSVAQQLSPAEGCVVFAEGEMRVSFDVFVVDDAVPEIVQQFDVSLVNASGVASVTSGRNSTVRLEVEESDNPGGLVSVAGAANSTSARRISAAEGNVFNISVARSVAALKEILVEWEIVHAGSGIEADAPAVRFDHAQGNVTLGVGVMQAAFDVQLLDDGVPNVINTYALRLLRTYNGGELDTAQSEVAVVARPDDDRVAFEAAGAAILLSEDAADDGTVVAGNGDDGAVGTSGLSSNATVWVQRLDVATSGELVVTWALTGEARAQFLPPHTGQLTFFGAQTRRLPIHLELVSDTVPELAQQAVLRLTSVSENGVFDPSARQEVLLNVQSSDSALGVYELSQVEVDTTEGDSALRQGQRLSVVRAPGSGSLGTVRVHLEAISSMQDPARQRAVPVEDFVLLTTFVDLPATSDAVGVNIDVIDDTNPELAEAFHVRITQLEILSLADGTSVAEMVPPAVQSYTLPPEVGSLDETRIVIAENDNARGVFRIVHMNGDVVAGDGTVRVNEAAGVYSALLVRDMAQGGAFGNVTVHVALDFETATGASGAAGQFAFSLARTAEQAIADTAEETDAAASSLFSTVTSPSAETATSSTGVLSDWVRSVAEWPQVQMQAEPEAVVTFAEGDTLFAVVATRQQTVLYAMQTNNNNNNNADEIGATTVAPAQAQQVLSNRDVRSLATGRVGQNVFVFLPVFSLRNSIIPSASLSTLYMLDGEFMVPTATLSTVNPTCTAFIAVNNSTAYVAVGSDYNDEGQLTGQIKLLRVTEDGALAETSVVEGVFPTSFHATSGIVRHSVGADGTEATAEEVGVVTTVLSPLLLVASADSGTAAAFVVTPQGTLEQLQVTADAAASESGEPVDVSMALAGVAQWTHVFAGGADAQEDYTRALLIGVKRDPDMPPVVVEVLSTRDGGAADTVPVHIVVLSADTVVDQLGLPSFGVRGVSSLNHVSSSGSSSVSFSPVLLALIEQDEDASSNNSNNNNSSSSNNNISAHHVVAYVYDVQASRFVAVAQASVGDHVTAIDTSYLGYSAWVNGAALPSTLEAAPGLHTEPWLLHMLGDAGSTSVDIALLENVHVEGDAFLPRAVIEFTDGQTEAEVELVFLNDQQPEGEEALALTIVAVEDGARADSDAGRRSLRIATPANDRYYGTFSFSQETLAMQHMYAEPEDADPVRVLLKVVRTGPVMAAATVFWRADVVGSVANASTTTATATATATATGGGGGASALQHVLREMAGMLTFDEGEGTQTLVLTIDPDDIAEVAAQVRITLSSHPEPAAQESSDDAAVASVASAPHIDAERGHVDLVIAGSDNPRGGVFLETEGGERAITCVEGEVITLAVRRLPDAYDDLIAELALSPIGAGATRADISTDVSLSTVQLNSTQGQRVVSTRIRVLCVADGEDELEETFVVSLVQLSNPGVTLLHNNSQVRVTIAASGEPFGALHVASTAEVTLATTSNEANNSVTTSDRHLVSRLVTINVTRAGGTFGDIVAHISAAYSSDGGDNSFLVVEGLLDIAQADPVTILRAGEHAALLRLPLSLDAKLVTDSRLRITLTQVQATVPSPSTGAPVVVQTYDTFEATALVPESAAGGVVRLASPDLAEVAAGSDVTVGGVAGVVIANEGEALALRLQREHGRFAPTTASAALPATLRWRLSSVEEATGTAASGTPTSAVPCAEPRQGQVSVSESMDIVLNIPSDELPERDEVCLLTFSLHNATWVSLATELVALVVVANDNPAGTLYLERANVSSTNNRDEVSDGSIAIVTDLDTQTRTAVLDVHRAGGTFGPLTFSYRLVYAAPVASLFLDVSATTWEHTGTGTFASAQTTVRVQAAIPEALRLEVSGTLGAELMGVSLADGTTSASAYAAGIVPGIDATRSTAALSVTEGVFTYGRVSLDSDVVSAQESQGTVTLSLLRDTATHGDITVLWTVEEEDRGTSSSPAAATTAAAQAGVDFPVQSGEVTLASREVVASFSVALTDDDEPEQSESFIVRLTQVFGGAVLGRTTTRVVLAASDDAAGRFAFAGAGSIVVEEPSAGTAAATTPVQLTVQRSAGLFGAVSVFWQVTASSAAATTQSQDVSTDISPPSGMLEFVQGQQSAVLTLQVLGDSTPELQEVFVVSLTRLVADVADQGSIDDTARSVTIVVPPSDDPYGIVGMSAPAKVVQVAQRAPRFVVFDVLRSFGTVDQVVVTCVVDLNARPTSNSTTATATAVPTAQEMADLSSCPLANGVATISSDCVFSVTLSEGQARQSLQLDISDSVALVAGRTVLVRVASATVSSDNSGVAIDDSARGTAFAIPLEVADGTVGFEAALASSGLRVFESASTTSTAATAAASSRASLTLVRSGGSYVPGASGYLLVSWAIRVAGSVTNGASTTPIASTAAAAATATAGAGATDAVGDDVSPVSGVVAFAPGQNTSTLSFDILDDAIPEFEEVFVVELVRVLACPSRSSLPCVDAVDTPVVLTRNANSVVVTVAASDDPLGVVQFAEGSVALLVRNNQAVLDVERSGGLDSSFAVSYRAFRGRFDTLSVSIQGSVSLVAGQTAASIALTIPSADALGAGLIGNFTVELVTSNTTLQGARLGARRLASVTVVFADKLSSQGGAANTVAGTLGSRNGDDGTVCVVLVPEGCLGLSNADVVLDDGIASSTTCVADIASGLAETDRVCSDSLFFMHAALSNILDAFVGTSAEVVPSSTTDVAAGAGAASAVSHTQPDPRQAGHDEGMWRRRRRRRATVVELQAVAGVVDALLLQRQPQPWIDTLLRKFGAALLVDCDEAVDGSAGCSCCCTRSFVGERATWEVTRARPASLSGRVSSLPVAATTVELHAPPFLGDVLQPLDSLLSGGSTNTTETDDSQCNTLVAIAFAAQDNTFPVPARTRAVDGVLVHASVADEDLAELGPTNTFTFAFSPDSAGAGEVRQPRCAYWDEGMWLTDGCELAIDAGDQGTLECACTHMAHTYGVLEETTDPVPLVVMAGTGVVLAGCVLLLLTHLVWGRGRASSYRAQAFVSLFLAGSLFIIGAYTVRSASVDETLAFAAGMLTHYLLLVTLALATAAVLAGTREYCADLVDVSAIVRARSALLWSVLCWVVPAFIVAIYFGIALDASDTGISGTYGDVGRFGRMSFIQQEIGLYAAFVAPCSVAVLLTLFGLVRLEASHCRFNAQQFSIEQDEGISTLDALYNLRVSAGINIVIGLSVLFGALFSSLALVLWAVALWLLAVFMFAAVVITLRRQRHSGKASVGIPDALEMRSEQGGVVVLDKKDGRYLQSPSMAFQKYLDDPSQSSLSPAKASSHSAGASFALDTAQSGAYMRADDTTAEFDDLIAALTAAPGLVIGEGVDETALNMSPSTTVDLHAQHEHLQYRHRFDAGADGSRAGIHLQEGASGDTADFEEPTSLDSTRITAGQLPVLDESAVRPVELRRMSIADTHL</sequence>
<gene>
    <name evidence="13" type="ORF">PTSG_11855</name>
</gene>
<evidence type="ECO:0000256" key="4">
    <source>
        <dbReference type="ARBA" id="ARBA00022737"/>
    </source>
</evidence>
<keyword evidence="2 10" id="KW-0812">Transmembrane</keyword>
<evidence type="ECO:0000256" key="10">
    <source>
        <dbReference type="SAM" id="Phobius"/>
    </source>
</evidence>
<keyword evidence="7 10" id="KW-0472">Membrane</keyword>
<keyword evidence="14" id="KW-1185">Reference proteome</keyword>
<dbReference type="RefSeq" id="XP_004996725.1">
    <property type="nucleotide sequence ID" value="XM_004996668.1"/>
</dbReference>
<dbReference type="GO" id="GO:0005737">
    <property type="term" value="C:cytoplasm"/>
    <property type="evidence" value="ECO:0007669"/>
    <property type="project" value="TreeGrafter"/>
</dbReference>
<dbReference type="PANTHER" id="PTHR46682">
    <property type="entry name" value="ADHESION G-PROTEIN COUPLED RECEPTOR V1"/>
    <property type="match status" value="1"/>
</dbReference>
<evidence type="ECO:0000256" key="2">
    <source>
        <dbReference type="ARBA" id="ARBA00022692"/>
    </source>
</evidence>
<evidence type="ECO:0000256" key="1">
    <source>
        <dbReference type="ARBA" id="ARBA00004370"/>
    </source>
</evidence>
<organism evidence="13 14">
    <name type="scientific">Salpingoeca rosetta (strain ATCC 50818 / BSB-021)</name>
    <dbReference type="NCBI Taxonomy" id="946362"/>
    <lineage>
        <taxon>Eukaryota</taxon>
        <taxon>Choanoflagellata</taxon>
        <taxon>Craspedida</taxon>
        <taxon>Salpingoecidae</taxon>
        <taxon>Salpingoeca</taxon>
    </lineage>
</organism>
<evidence type="ECO:0000313" key="13">
    <source>
        <dbReference type="EMBL" id="EGD81521.1"/>
    </source>
</evidence>
<feature type="transmembrane region" description="Helical" evidence="10">
    <location>
        <begin position="6540"/>
        <end position="6558"/>
    </location>
</feature>
<reference evidence="13" key="1">
    <citation type="submission" date="2009-08" db="EMBL/GenBank/DDBJ databases">
        <title>Annotation of Salpingoeca rosetta.</title>
        <authorList>
            <consortium name="The Broad Institute Genome Sequencing Platform"/>
            <person name="Russ C."/>
            <person name="Cuomo C."/>
            <person name="Burger G."/>
            <person name="Gray M.W."/>
            <person name="Holland P.W.H."/>
            <person name="King N."/>
            <person name="Lang F.B.F."/>
            <person name="Roger A.J."/>
            <person name="Ruiz-Trillo I."/>
            <person name="Young S.K."/>
            <person name="Zeng Q."/>
            <person name="Gargeya S."/>
            <person name="Alvarado L."/>
            <person name="Berlin A."/>
            <person name="Chapman S.B."/>
            <person name="Chen Z."/>
            <person name="Freedman E."/>
            <person name="Gellesch M."/>
            <person name="Goldberg J."/>
            <person name="Griggs A."/>
            <person name="Gujja S."/>
            <person name="Heilman E."/>
            <person name="Heiman D."/>
            <person name="Howarth C."/>
            <person name="Mehta T."/>
            <person name="Neiman D."/>
            <person name="Pearson M."/>
            <person name="Roberts A."/>
            <person name="Saif S."/>
            <person name="Shea T."/>
            <person name="Shenoy N."/>
            <person name="Sisk P."/>
            <person name="Stolte C."/>
            <person name="Sykes S."/>
            <person name="White J."/>
            <person name="Yandava C."/>
            <person name="Haas B."/>
            <person name="Nusbaum C."/>
            <person name="Birren B."/>
        </authorList>
    </citation>
    <scope>NUCLEOTIDE SEQUENCE</scope>
    <source>
        <strain evidence="13">ATCC 50818</strain>
    </source>
</reference>
<feature type="chain" id="PRO_5003288306" description="GAIN-B domain-containing protein" evidence="11">
    <location>
        <begin position="22"/>
        <end position="6785"/>
    </location>
</feature>
<feature type="domain" description="GAIN-B" evidence="12">
    <location>
        <begin position="6168"/>
        <end position="6325"/>
    </location>
</feature>
<dbReference type="GO" id="GO:0071277">
    <property type="term" value="P:cellular response to calcium ion"/>
    <property type="evidence" value="ECO:0007669"/>
    <property type="project" value="TreeGrafter"/>
</dbReference>
<dbReference type="InterPro" id="IPR038081">
    <property type="entry name" value="CalX-like_sf"/>
</dbReference>
<evidence type="ECO:0000256" key="5">
    <source>
        <dbReference type="ARBA" id="ARBA00022837"/>
    </source>
</evidence>
<evidence type="ECO:0000256" key="9">
    <source>
        <dbReference type="SAM" id="MobiDB-lite"/>
    </source>
</evidence>
<dbReference type="SUPFAM" id="SSF141072">
    <property type="entry name" value="CalX-like"/>
    <property type="match status" value="28"/>
</dbReference>
<feature type="transmembrane region" description="Helical" evidence="10">
    <location>
        <begin position="6392"/>
        <end position="6414"/>
    </location>
</feature>
<feature type="transmembrane region" description="Helical" evidence="10">
    <location>
        <begin position="6327"/>
        <end position="6350"/>
    </location>
</feature>
<keyword evidence="5" id="KW-0106">Calcium</keyword>
<dbReference type="Pfam" id="PF03160">
    <property type="entry name" value="Calx-beta"/>
    <property type="match status" value="17"/>
</dbReference>
<keyword evidence="6 10" id="KW-1133">Transmembrane helix</keyword>
<keyword evidence="3 11" id="KW-0732">Signal</keyword>
<evidence type="ECO:0000256" key="3">
    <source>
        <dbReference type="ARBA" id="ARBA00022729"/>
    </source>
</evidence>
<protein>
    <recommendedName>
        <fullName evidence="12">GAIN-B domain-containing protein</fullName>
    </recommendedName>
</protein>
<keyword evidence="4" id="KW-0677">Repeat</keyword>
<dbReference type="PANTHER" id="PTHR46682:SF1">
    <property type="entry name" value="ADHESION G-PROTEIN COUPLED RECEPTOR V1"/>
    <property type="match status" value="1"/>
</dbReference>
<comment type="subcellular location">
    <subcellularLocation>
        <location evidence="1">Membrane</location>
    </subcellularLocation>
</comment>
<dbReference type="InParanoid" id="F2U1L9"/>
<dbReference type="OMA" id="LECACTH"/>
<accession>F2U1L9</accession>
<feature type="transmembrane region" description="Helical" evidence="10">
    <location>
        <begin position="6564"/>
        <end position="6585"/>
    </location>
</feature>
<evidence type="ECO:0000256" key="8">
    <source>
        <dbReference type="ARBA" id="ARBA00023157"/>
    </source>
</evidence>
<dbReference type="GO" id="GO:0004930">
    <property type="term" value="F:G protein-coupled receptor activity"/>
    <property type="evidence" value="ECO:0007669"/>
    <property type="project" value="InterPro"/>
</dbReference>
<name>F2U1L9_SALR5</name>
<dbReference type="SMART" id="SM00237">
    <property type="entry name" value="Calx_beta"/>
    <property type="match status" value="3"/>
</dbReference>
<dbReference type="OrthoDB" id="2324346at2759"/>
<dbReference type="InterPro" id="IPR057244">
    <property type="entry name" value="GAIN_B"/>
</dbReference>
<dbReference type="EMBL" id="GL832959">
    <property type="protein sequence ID" value="EGD81521.1"/>
    <property type="molecule type" value="Genomic_DNA"/>
</dbReference>
<dbReference type="GO" id="GO:0001965">
    <property type="term" value="F:G-protein alpha-subunit binding"/>
    <property type="evidence" value="ECO:0007669"/>
    <property type="project" value="TreeGrafter"/>
</dbReference>
<evidence type="ECO:0000256" key="11">
    <source>
        <dbReference type="SAM" id="SignalP"/>
    </source>
</evidence>
<dbReference type="PROSITE" id="PS50221">
    <property type="entry name" value="GAIN_B"/>
    <property type="match status" value="1"/>
</dbReference>
<dbReference type="GO" id="GO:0016020">
    <property type="term" value="C:membrane"/>
    <property type="evidence" value="ECO:0007669"/>
    <property type="project" value="UniProtKB-SubCell"/>
</dbReference>